<organism evidence="1 2">
    <name type="scientific">Prorocentrum cordatum</name>
    <dbReference type="NCBI Taxonomy" id="2364126"/>
    <lineage>
        <taxon>Eukaryota</taxon>
        <taxon>Sar</taxon>
        <taxon>Alveolata</taxon>
        <taxon>Dinophyceae</taxon>
        <taxon>Prorocentrales</taxon>
        <taxon>Prorocentraceae</taxon>
        <taxon>Prorocentrum</taxon>
    </lineage>
</organism>
<reference evidence="1" key="1">
    <citation type="submission" date="2023-10" db="EMBL/GenBank/DDBJ databases">
        <authorList>
            <person name="Chen Y."/>
            <person name="Shah S."/>
            <person name="Dougan E. K."/>
            <person name="Thang M."/>
            <person name="Chan C."/>
        </authorList>
    </citation>
    <scope>NUCLEOTIDE SEQUENCE [LARGE SCALE GENOMIC DNA]</scope>
</reference>
<proteinExistence type="predicted"/>
<keyword evidence="2" id="KW-1185">Reference proteome</keyword>
<sequence length="125" mass="13728">AHATRAPGGLSLPAAPSSGPPQVCVTGTYHTLSQQGKFFFFDPAQWSKMTGAWRSWSGRLFDVRQWRGGANVWNGTVEVWTSSLGAHGNRWRLGNDQWQVGDVVSLAGPRSRAGRHRRVLRDLSG</sequence>
<dbReference type="EMBL" id="CAUYUJ010016952">
    <property type="protein sequence ID" value="CAK0870373.1"/>
    <property type="molecule type" value="Genomic_DNA"/>
</dbReference>
<dbReference type="Proteomes" id="UP001189429">
    <property type="component" value="Unassembled WGS sequence"/>
</dbReference>
<name>A0ABN9VE09_9DINO</name>
<gene>
    <name evidence="1" type="ORF">PCOR1329_LOCUS56501</name>
</gene>
<protein>
    <submittedName>
        <fullName evidence="1">Uncharacterized protein</fullName>
    </submittedName>
</protein>
<evidence type="ECO:0000313" key="2">
    <source>
        <dbReference type="Proteomes" id="UP001189429"/>
    </source>
</evidence>
<accession>A0ABN9VE09</accession>
<feature type="non-terminal residue" evidence="1">
    <location>
        <position position="1"/>
    </location>
</feature>
<comment type="caution">
    <text evidence="1">The sequence shown here is derived from an EMBL/GenBank/DDBJ whole genome shotgun (WGS) entry which is preliminary data.</text>
</comment>
<evidence type="ECO:0000313" key="1">
    <source>
        <dbReference type="EMBL" id="CAK0870373.1"/>
    </source>
</evidence>